<evidence type="ECO:0000313" key="3">
    <source>
        <dbReference type="Proteomes" id="UP001251085"/>
    </source>
</evidence>
<dbReference type="EMBL" id="JAVRQI010000013">
    <property type="protein sequence ID" value="MDT1063544.1"/>
    <property type="molecule type" value="Genomic_DNA"/>
</dbReference>
<feature type="transmembrane region" description="Helical" evidence="1">
    <location>
        <begin position="172"/>
        <end position="192"/>
    </location>
</feature>
<comment type="caution">
    <text evidence="2">The sequence shown here is derived from an EMBL/GenBank/DDBJ whole genome shotgun (WGS) entry which is preliminary data.</text>
</comment>
<reference evidence="3" key="1">
    <citation type="submission" date="2023-07" db="EMBL/GenBank/DDBJ databases">
        <title>Characterization of two Paracoccaceae strains isolated from Phycosphere and proposal of Xinfangfangia lacusdiani sp. nov.</title>
        <authorList>
            <person name="Deng Y."/>
            <person name="Zhang Y.Q."/>
        </authorList>
    </citation>
    <scope>NUCLEOTIDE SEQUENCE [LARGE SCALE GENOMIC DNA]</scope>
    <source>
        <strain evidence="3">CPCC 101403</strain>
    </source>
</reference>
<proteinExistence type="predicted"/>
<feature type="transmembrane region" description="Helical" evidence="1">
    <location>
        <begin position="248"/>
        <end position="268"/>
    </location>
</feature>
<keyword evidence="3" id="KW-1185">Reference proteome</keyword>
<feature type="transmembrane region" description="Helical" evidence="1">
    <location>
        <begin position="142"/>
        <end position="165"/>
    </location>
</feature>
<keyword evidence="1" id="KW-0472">Membrane</keyword>
<feature type="transmembrane region" description="Helical" evidence="1">
    <location>
        <begin position="119"/>
        <end position="136"/>
    </location>
</feature>
<name>A0ABU3EH17_9RHOB</name>
<accession>A0ABU3EH17</accession>
<protein>
    <submittedName>
        <fullName evidence="2">Uncharacterized protein</fullName>
    </submittedName>
</protein>
<dbReference type="RefSeq" id="WP_311760632.1">
    <property type="nucleotide sequence ID" value="NZ_JAVRQI010000013.1"/>
</dbReference>
<keyword evidence="1" id="KW-0812">Transmembrane</keyword>
<organism evidence="2 3">
    <name type="scientific">Paracoccus broussonetiae</name>
    <dbReference type="NCBI Taxonomy" id="3075834"/>
    <lineage>
        <taxon>Bacteria</taxon>
        <taxon>Pseudomonadati</taxon>
        <taxon>Pseudomonadota</taxon>
        <taxon>Alphaproteobacteria</taxon>
        <taxon>Rhodobacterales</taxon>
        <taxon>Paracoccaceae</taxon>
        <taxon>Paracoccus</taxon>
    </lineage>
</organism>
<evidence type="ECO:0000313" key="2">
    <source>
        <dbReference type="EMBL" id="MDT1063544.1"/>
    </source>
</evidence>
<evidence type="ECO:0000256" key="1">
    <source>
        <dbReference type="SAM" id="Phobius"/>
    </source>
</evidence>
<feature type="transmembrane region" description="Helical" evidence="1">
    <location>
        <begin position="68"/>
        <end position="87"/>
    </location>
</feature>
<sequence length="270" mass="27406">MRKAGAILLIIASLAFVASGLGYALQPVSPPVAAALPSPLRSDAGLDELLEPTAAAPDLATQLLRPRIPAMAALLTISWLAVLYHAFSQLGWRPWGTRAVEDDDDPPLPPADGKQAEHGLLVIGLVAGAVWPWLLAEQPGGAFLLGALMVAGILGEALGGAYAGAEPSNSTSLSFVAGWATMAGCALFATLLQTQLGAPPHVAAVLGITIAALATVSIQLRLGRTISYGIAVIWGMIGLAAGSVATQAALSMMAVLGIAIIAVAMVRVTT</sequence>
<keyword evidence="1" id="KW-1133">Transmembrane helix</keyword>
<feature type="transmembrane region" description="Helical" evidence="1">
    <location>
        <begin position="225"/>
        <end position="242"/>
    </location>
</feature>
<gene>
    <name evidence="2" type="ORF">RM190_16845</name>
</gene>
<feature type="transmembrane region" description="Helical" evidence="1">
    <location>
        <begin position="198"/>
        <end position="218"/>
    </location>
</feature>
<dbReference type="Proteomes" id="UP001251085">
    <property type="component" value="Unassembled WGS sequence"/>
</dbReference>